<feature type="compositionally biased region" description="Basic and acidic residues" evidence="3">
    <location>
        <begin position="102"/>
        <end position="123"/>
    </location>
</feature>
<feature type="coiled-coil region" evidence="2">
    <location>
        <begin position="861"/>
        <end position="1020"/>
    </location>
</feature>
<dbReference type="InterPro" id="IPR021885">
    <property type="entry name" value="DUF3496"/>
</dbReference>
<feature type="compositionally biased region" description="Basic and acidic residues" evidence="3">
    <location>
        <begin position="223"/>
        <end position="234"/>
    </location>
</feature>
<evidence type="ECO:0000259" key="5">
    <source>
        <dbReference type="Pfam" id="PF14915"/>
    </source>
</evidence>
<feature type="coiled-coil region" evidence="2">
    <location>
        <begin position="1152"/>
        <end position="1214"/>
    </location>
</feature>
<keyword evidence="6" id="KW-1185">Reference proteome</keyword>
<feature type="compositionally biased region" description="Basic and acidic residues" evidence="3">
    <location>
        <begin position="782"/>
        <end position="799"/>
    </location>
</feature>
<feature type="compositionally biased region" description="Polar residues" evidence="3">
    <location>
        <begin position="31"/>
        <end position="41"/>
    </location>
</feature>
<evidence type="ECO:0000313" key="7">
    <source>
        <dbReference type="RefSeq" id="XP_032320639.1"/>
    </source>
</evidence>
<gene>
    <name evidence="7" type="primary">LOC106731208</name>
</gene>
<name>A0A8B8RTQ4_CAMFR</name>
<feature type="compositionally biased region" description="Polar residues" evidence="3">
    <location>
        <begin position="1427"/>
        <end position="1437"/>
    </location>
</feature>
<feature type="compositionally biased region" description="Basic and acidic residues" evidence="3">
    <location>
        <begin position="1459"/>
        <end position="1472"/>
    </location>
</feature>
<feature type="compositionally biased region" description="Basic and acidic residues" evidence="3">
    <location>
        <begin position="734"/>
        <end position="748"/>
    </location>
</feature>
<feature type="domain" description="CCDC144C-like coiled-coil" evidence="5">
    <location>
        <begin position="1015"/>
        <end position="1234"/>
    </location>
</feature>
<sequence length="1478" mass="169188">MRNTEAKDSVLKPGSSTFFEDNNSDNKNEDVVTTFSQTSTEVPDFSHPAFPAPEPLTSSAVLGVTEEEATKPKTGGKENGTRTINSVPKEQADHSTLISVDGAHKSDKDAASALGLEEKEDVKSPWNSESTSKIQLSNYVDHLSGAAGLGEKNTLNGQIENSTEKYPHLKPAVGVKDSVPNKTGEMKNLQTFKSADLDLQRASEEEQERLDGSENNHSQVEVEENRNKSSELKGSETMCDGSYHKGLTQQRKRGKTDDQQFPALQKGGSDSCHGLCMTEVKKNESGKRTLKASVTSHVFAKTASLAGGLQHMNDNSSLSEGDQGCGRSSKKTSTKKDKVKEQINSVDGLDDLTLSQETASEDCKSLYPNCKNALRLIEQLGLESKDSGRLLKIQDPAHSFRSIELKESHCELLRGKIKEMENKVNWLQTELLKTREAKSQLKLQNVEWERQLCSMRFTLKQETKKKSAYILYENTKDDLKRKEKQYNEQVYLKQQLEITARALECKLKSIRNKLNQVEEEQNDAQRQLSREQNARVIQDEILAHHLSQQKEAEKANEKMNAEDTMDFELSDPEDNSEVLPQQLPEAGSQFRGQEIELHPRRYAFRPTTLVLECVCRDQGQAQCSNKETESLSQRKQGKVNKYIVKQAFLEERVCELESENMLLRQQLEVAQNKAKSKKTILNIPEPFLDHMGKLEAMSKRVLMLEEGNKELINEYKCLKDRLYQYETDRAEMKVEVEENRNKSSELKGSETMCDGSYHKGLTQQRKRGKTDDQQFPALQKGGSDRSSKKTSTKKDKVKEQINSVDGLDDLTLSQETASEDCKSLYPNCKNALRLIEQLGLESKDSGRLLKIQDPAHSFRSIELKESHCELLRGKIKEMENKVNWLQTELLKTREAKSQLKLQNVEWERQLCSMRFTLKQETKKKSAYILYENTKDDLKRKEKQYNEQVYLKQQLEITARALECKLKSIRNKLNQVEEEQNDAQRQLSREQNARVIQDEILAHHLSQQKEAEKANEKMNAEDTMDFELSDPKDNSEVLPQQIPEAESQFRGQEIELHPRKDALRPTTLVLECVCRDQGQAQCSNKETESLSQSKQGKVNKYIRKQAFLEERVCELRSENMLLQQQLEVAQNEAKSKKTILNIPEPFLDHMGKLEAMSKRVLMLEEGNKELIDEYICLKDRLYQYETDRAEMEACMRQLQQELTDTRKKVSMLEASLEVTAHHHTNSENETQDSERRSHQAANPVRVKSSTSANADLPAKVKSTSSVLLHLSAETQLFLKELLPMKELQKKSETLEEEKKKLEEEVVKLRHHLKMNAVERSPVEQYKRETEERARWDVVEKLKELSQFLQAQAVSQENLLREYKRASVSQMEHRVKDPETELKSKTFQFDSNERELEKYRQLYLEELENRMSLESQLNSANERLAAVSTELQQHQSSLHGSVPERPVDGPPSAESSSTSVEPERSLNSKKELQELFRPFN</sequence>
<feature type="compositionally biased region" description="Basic and acidic residues" evidence="3">
    <location>
        <begin position="68"/>
        <end position="80"/>
    </location>
</feature>
<dbReference type="InterPro" id="IPR050657">
    <property type="entry name" value="Ankyrin_repeat_domain"/>
</dbReference>
<dbReference type="InterPro" id="IPR039497">
    <property type="entry name" value="CC144C-like_CC_dom"/>
</dbReference>
<evidence type="ECO:0000256" key="1">
    <source>
        <dbReference type="ARBA" id="ARBA00023054"/>
    </source>
</evidence>
<feature type="compositionally biased region" description="Basic and acidic residues" evidence="3">
    <location>
        <begin position="1"/>
        <end position="10"/>
    </location>
</feature>
<accession>A0A8B8RTQ4</accession>
<feature type="region of interest" description="Disordered" evidence="3">
    <location>
        <begin position="1423"/>
        <end position="1478"/>
    </location>
</feature>
<evidence type="ECO:0000259" key="4">
    <source>
        <dbReference type="Pfam" id="PF12001"/>
    </source>
</evidence>
<feature type="coiled-coil region" evidence="2">
    <location>
        <begin position="694"/>
        <end position="728"/>
    </location>
</feature>
<dbReference type="Pfam" id="PF12001">
    <property type="entry name" value="DUF3496"/>
    <property type="match status" value="1"/>
</dbReference>
<protein>
    <submittedName>
        <fullName evidence="7">Ankyrin repeat domain-containing protein 26-like</fullName>
    </submittedName>
</protein>
<dbReference type="RefSeq" id="XP_032320639.1">
    <property type="nucleotide sequence ID" value="XM_032464748.1"/>
</dbReference>
<feature type="domain" description="DUF3496" evidence="4">
    <location>
        <begin position="1367"/>
        <end position="1468"/>
    </location>
</feature>
<dbReference type="KEGG" id="cfr:106731208"/>
<feature type="coiled-coil region" evidence="2">
    <location>
        <begin position="1283"/>
        <end position="1310"/>
    </location>
</feature>
<dbReference type="GeneID" id="106731208"/>
<proteinExistence type="predicted"/>
<feature type="compositionally biased region" description="Basic and acidic residues" evidence="3">
    <location>
        <begin position="195"/>
        <end position="214"/>
    </location>
</feature>
<dbReference type="Proteomes" id="UP000694856">
    <property type="component" value="Chromosome 21"/>
</dbReference>
<evidence type="ECO:0000313" key="6">
    <source>
        <dbReference type="Proteomes" id="UP000694856"/>
    </source>
</evidence>
<feature type="coiled-coil region" evidence="2">
    <location>
        <begin position="403"/>
        <end position="562"/>
    </location>
</feature>
<evidence type="ECO:0000256" key="2">
    <source>
        <dbReference type="SAM" id="Coils"/>
    </source>
</evidence>
<feature type="compositionally biased region" description="Polar residues" evidence="3">
    <location>
        <begin position="81"/>
        <end position="98"/>
    </location>
</feature>
<feature type="region of interest" description="Disordered" evidence="3">
    <location>
        <begin position="1217"/>
        <end position="1257"/>
    </location>
</feature>
<feature type="region of interest" description="Disordered" evidence="3">
    <location>
        <begin position="309"/>
        <end position="339"/>
    </location>
</feature>
<reference evidence="7" key="1">
    <citation type="submission" date="2025-08" db="UniProtKB">
        <authorList>
            <consortium name="RefSeq"/>
        </authorList>
    </citation>
    <scope>IDENTIFICATION</scope>
    <source>
        <tissue evidence="7">Ear skin</tissue>
    </source>
</reference>
<organism evidence="6 7">
    <name type="scientific">Camelus ferus</name>
    <name type="common">Wild bactrian camel</name>
    <name type="synonym">Camelus bactrianus ferus</name>
    <dbReference type="NCBI Taxonomy" id="419612"/>
    <lineage>
        <taxon>Eukaryota</taxon>
        <taxon>Metazoa</taxon>
        <taxon>Chordata</taxon>
        <taxon>Craniata</taxon>
        <taxon>Vertebrata</taxon>
        <taxon>Euteleostomi</taxon>
        <taxon>Mammalia</taxon>
        <taxon>Eutheria</taxon>
        <taxon>Laurasiatheria</taxon>
        <taxon>Artiodactyla</taxon>
        <taxon>Tylopoda</taxon>
        <taxon>Camelidae</taxon>
        <taxon>Camelus</taxon>
    </lineage>
</organism>
<dbReference type="PANTHER" id="PTHR24147:SF53">
    <property type="entry name" value="ANKYRIN REPEAT DOMAIN 26"/>
    <property type="match status" value="1"/>
</dbReference>
<feature type="region of interest" description="Disordered" evidence="3">
    <location>
        <begin position="172"/>
        <end position="274"/>
    </location>
</feature>
<dbReference type="Pfam" id="PF14915">
    <property type="entry name" value="CCDC144C"/>
    <property type="match status" value="2"/>
</dbReference>
<feature type="region of interest" description="Disordered" evidence="3">
    <location>
        <begin position="734"/>
        <end position="800"/>
    </location>
</feature>
<feature type="region of interest" description="Disordered" evidence="3">
    <location>
        <begin position="1"/>
        <end position="131"/>
    </location>
</feature>
<keyword evidence="1 2" id="KW-0175">Coiled coil</keyword>
<dbReference type="PANTHER" id="PTHR24147">
    <property type="entry name" value="ANKYRIN REPEAT DOMAIN 36-RELATED"/>
    <property type="match status" value="1"/>
</dbReference>
<evidence type="ECO:0000256" key="3">
    <source>
        <dbReference type="SAM" id="MobiDB-lite"/>
    </source>
</evidence>
<feature type="domain" description="CCDC144C-like coiled-coil" evidence="5">
    <location>
        <begin position="557"/>
        <end position="738"/>
    </location>
</feature>